<gene>
    <name evidence="2" type="ORF">SXIM_11110</name>
</gene>
<dbReference type="Proteomes" id="UP000034034">
    <property type="component" value="Chromosome"/>
</dbReference>
<protein>
    <submittedName>
        <fullName evidence="2">Uncharacterized protein</fullName>
    </submittedName>
</protein>
<evidence type="ECO:0000313" key="3">
    <source>
        <dbReference type="Proteomes" id="UP000034034"/>
    </source>
</evidence>
<dbReference type="PATRIC" id="fig|408015.6.peg.1141"/>
<dbReference type="EMBL" id="CP009922">
    <property type="protein sequence ID" value="AKG42495.1"/>
    <property type="molecule type" value="Genomic_DNA"/>
</dbReference>
<accession>A0A0F7FQS5</accession>
<feature type="region of interest" description="Disordered" evidence="1">
    <location>
        <begin position="23"/>
        <end position="46"/>
    </location>
</feature>
<dbReference type="Pfam" id="PF19371">
    <property type="entry name" value="DUF5946"/>
    <property type="match status" value="1"/>
</dbReference>
<organism evidence="2 3">
    <name type="scientific">Streptomyces xiamenensis</name>
    <dbReference type="NCBI Taxonomy" id="408015"/>
    <lineage>
        <taxon>Bacteria</taxon>
        <taxon>Bacillati</taxon>
        <taxon>Actinomycetota</taxon>
        <taxon>Actinomycetes</taxon>
        <taxon>Kitasatosporales</taxon>
        <taxon>Streptomycetaceae</taxon>
        <taxon>Streptomyces</taxon>
    </lineage>
</organism>
<keyword evidence="3" id="KW-1185">Reference proteome</keyword>
<sequence length="95" mass="10013">MVLRAFLDGGREGLRALTAALRRGNSHRRRGAPSWPAEPELPERPTPTTFGVTIADVSVDGGFPAAGLEERVRAWAAATLAALAGEDARRPPGQA</sequence>
<dbReference type="AlphaFoldDB" id="A0A0F7FQS5"/>
<dbReference type="InterPro" id="IPR045990">
    <property type="entry name" value="DUF5946"/>
</dbReference>
<proteinExistence type="predicted"/>
<dbReference type="HOGENOM" id="CLU_2371676_0_0_11"/>
<evidence type="ECO:0000313" key="2">
    <source>
        <dbReference type="EMBL" id="AKG42495.1"/>
    </source>
</evidence>
<reference evidence="2" key="1">
    <citation type="submission" date="2019-08" db="EMBL/GenBank/DDBJ databases">
        <title>Complete genome sequence of a mangrove-derived Streptomyces xiamenensis.</title>
        <authorList>
            <person name="Xu J."/>
        </authorList>
    </citation>
    <scope>NUCLEOTIDE SEQUENCE</scope>
    <source>
        <strain evidence="2">318</strain>
    </source>
</reference>
<name>A0A0F7FQS5_9ACTN</name>
<evidence type="ECO:0000256" key="1">
    <source>
        <dbReference type="SAM" id="MobiDB-lite"/>
    </source>
</evidence>
<dbReference type="KEGG" id="sxi:SXIM_11110"/>